<feature type="transmembrane region" description="Helical" evidence="14">
    <location>
        <begin position="553"/>
        <end position="572"/>
    </location>
</feature>
<evidence type="ECO:0000256" key="13">
    <source>
        <dbReference type="RuleBase" id="RU362091"/>
    </source>
</evidence>
<keyword evidence="6" id="KW-0769">Symport</keyword>
<dbReference type="GO" id="GO:0015193">
    <property type="term" value="F:L-proline transmembrane transporter activity"/>
    <property type="evidence" value="ECO:0007669"/>
    <property type="project" value="TreeGrafter"/>
</dbReference>
<evidence type="ECO:0000313" key="15">
    <source>
        <dbReference type="EMBL" id="GJM63370.1"/>
    </source>
</evidence>
<evidence type="ECO:0000256" key="11">
    <source>
        <dbReference type="ARBA" id="ARBA00023201"/>
    </source>
</evidence>
<keyword evidence="3" id="KW-0813">Transport</keyword>
<feature type="transmembrane region" description="Helical" evidence="14">
    <location>
        <begin position="306"/>
        <end position="331"/>
    </location>
</feature>
<dbReference type="PANTHER" id="PTHR48086:SF3">
    <property type="entry name" value="SODIUM_PROLINE SYMPORTER"/>
    <property type="match status" value="1"/>
</dbReference>
<comment type="catalytic activity">
    <reaction evidence="12">
        <text>L-proline(in) + Na(+)(in) = L-proline(out) + Na(+)(out)</text>
        <dbReference type="Rhea" id="RHEA:28967"/>
        <dbReference type="ChEBI" id="CHEBI:29101"/>
        <dbReference type="ChEBI" id="CHEBI:60039"/>
    </reaction>
</comment>
<feature type="transmembrane region" description="Helical" evidence="14">
    <location>
        <begin position="78"/>
        <end position="99"/>
    </location>
</feature>
<evidence type="ECO:0000256" key="4">
    <source>
        <dbReference type="ARBA" id="ARBA00022475"/>
    </source>
</evidence>
<feature type="transmembrane region" description="Helical" evidence="14">
    <location>
        <begin position="45"/>
        <end position="72"/>
    </location>
</feature>
<evidence type="ECO:0000256" key="6">
    <source>
        <dbReference type="ARBA" id="ARBA00022847"/>
    </source>
</evidence>
<accession>A0AAN5AL01</accession>
<comment type="caution">
    <text evidence="15">The sequence shown here is derived from an EMBL/GenBank/DDBJ whole genome shotgun (WGS) entry which is preliminary data.</text>
</comment>
<evidence type="ECO:0000256" key="10">
    <source>
        <dbReference type="ARBA" id="ARBA00023136"/>
    </source>
</evidence>
<proteinExistence type="inferred from homology"/>
<dbReference type="EMBL" id="BQKE01000002">
    <property type="protein sequence ID" value="GJM63370.1"/>
    <property type="molecule type" value="Genomic_DNA"/>
</dbReference>
<evidence type="ECO:0000256" key="8">
    <source>
        <dbReference type="ARBA" id="ARBA00023053"/>
    </source>
</evidence>
<dbReference type="RefSeq" id="WP_338238538.1">
    <property type="nucleotide sequence ID" value="NZ_BQKE01000002.1"/>
</dbReference>
<comment type="subcellular location">
    <subcellularLocation>
        <location evidence="1">Cell membrane</location>
        <topology evidence="1">Multi-pass membrane protein</topology>
    </subcellularLocation>
</comment>
<feature type="transmembrane region" description="Helical" evidence="14">
    <location>
        <begin position="120"/>
        <end position="144"/>
    </location>
</feature>
<feature type="transmembrane region" description="Helical" evidence="14">
    <location>
        <begin position="164"/>
        <end position="186"/>
    </location>
</feature>
<dbReference type="AlphaFoldDB" id="A0AAN5AL01"/>
<keyword evidence="4" id="KW-1003">Cell membrane</keyword>
<dbReference type="InterPro" id="IPR050277">
    <property type="entry name" value="Sodium:Solute_Symporter"/>
</dbReference>
<feature type="transmembrane region" description="Helical" evidence="14">
    <location>
        <begin position="463"/>
        <end position="482"/>
    </location>
</feature>
<dbReference type="InterPro" id="IPR001734">
    <property type="entry name" value="Na/solute_symporter"/>
</dbReference>
<dbReference type="CDD" id="cd11477">
    <property type="entry name" value="SLC5sbd_u1"/>
    <property type="match status" value="1"/>
</dbReference>
<keyword evidence="10 14" id="KW-0472">Membrane</keyword>
<feature type="transmembrane region" description="Helical" evidence="14">
    <location>
        <begin position="408"/>
        <end position="427"/>
    </location>
</feature>
<dbReference type="PROSITE" id="PS50283">
    <property type="entry name" value="NA_SOLUT_SYMP_3"/>
    <property type="match status" value="1"/>
</dbReference>
<gene>
    <name evidence="15" type="ORF">PEDI_39220</name>
</gene>
<keyword evidence="7 14" id="KW-1133">Transmembrane helix</keyword>
<keyword evidence="5 14" id="KW-0812">Transmembrane</keyword>
<dbReference type="Gene3D" id="1.20.1730.10">
    <property type="entry name" value="Sodium/glucose cotransporter"/>
    <property type="match status" value="1"/>
</dbReference>
<reference evidence="15 16" key="1">
    <citation type="submission" date="2021-12" db="EMBL/GenBank/DDBJ databases">
        <title>Genome sequencing of bacteria with rrn-lacking chromosome and rrn-plasmid.</title>
        <authorList>
            <person name="Anda M."/>
            <person name="Iwasaki W."/>
        </authorList>
    </citation>
    <scope>NUCLEOTIDE SEQUENCE [LARGE SCALE GENOMIC DNA]</scope>
    <source>
        <strain evidence="15 16">NBRC 15940</strain>
    </source>
</reference>
<dbReference type="Pfam" id="PF00474">
    <property type="entry name" value="SSF"/>
    <property type="match status" value="1"/>
</dbReference>
<keyword evidence="11" id="KW-0739">Sodium transport</keyword>
<keyword evidence="16" id="KW-1185">Reference proteome</keyword>
<evidence type="ECO:0000256" key="2">
    <source>
        <dbReference type="ARBA" id="ARBA00006434"/>
    </source>
</evidence>
<evidence type="ECO:0000256" key="3">
    <source>
        <dbReference type="ARBA" id="ARBA00022448"/>
    </source>
</evidence>
<feature type="transmembrane region" description="Helical" evidence="14">
    <location>
        <begin position="578"/>
        <end position="595"/>
    </location>
</feature>
<organism evidence="15 16">
    <name type="scientific">Persicobacter diffluens</name>
    <dbReference type="NCBI Taxonomy" id="981"/>
    <lineage>
        <taxon>Bacteria</taxon>
        <taxon>Pseudomonadati</taxon>
        <taxon>Bacteroidota</taxon>
        <taxon>Cytophagia</taxon>
        <taxon>Cytophagales</taxon>
        <taxon>Persicobacteraceae</taxon>
        <taxon>Persicobacter</taxon>
    </lineage>
</organism>
<dbReference type="Proteomes" id="UP001310022">
    <property type="component" value="Unassembled WGS sequence"/>
</dbReference>
<evidence type="ECO:0000256" key="7">
    <source>
        <dbReference type="ARBA" id="ARBA00022989"/>
    </source>
</evidence>
<feature type="transmembrane region" description="Helical" evidence="14">
    <location>
        <begin position="6"/>
        <end position="25"/>
    </location>
</feature>
<feature type="transmembrane region" description="Helical" evidence="14">
    <location>
        <begin position="263"/>
        <end position="285"/>
    </location>
</feature>
<evidence type="ECO:0000313" key="16">
    <source>
        <dbReference type="Proteomes" id="UP001310022"/>
    </source>
</evidence>
<dbReference type="GO" id="GO:0005886">
    <property type="term" value="C:plasma membrane"/>
    <property type="evidence" value="ECO:0007669"/>
    <property type="project" value="UniProtKB-SubCell"/>
</dbReference>
<dbReference type="InterPro" id="IPR038377">
    <property type="entry name" value="Na/Glc_symporter_sf"/>
</dbReference>
<feature type="transmembrane region" description="Helical" evidence="14">
    <location>
        <begin position="433"/>
        <end position="451"/>
    </location>
</feature>
<feature type="transmembrane region" description="Helical" evidence="14">
    <location>
        <begin position="488"/>
        <end position="509"/>
    </location>
</feature>
<evidence type="ECO:0000256" key="5">
    <source>
        <dbReference type="ARBA" id="ARBA00022692"/>
    </source>
</evidence>
<dbReference type="GO" id="GO:0015824">
    <property type="term" value="P:proline transport"/>
    <property type="evidence" value="ECO:0007669"/>
    <property type="project" value="TreeGrafter"/>
</dbReference>
<dbReference type="GO" id="GO:0005298">
    <property type="term" value="F:proline:sodium symporter activity"/>
    <property type="evidence" value="ECO:0007669"/>
    <property type="project" value="TreeGrafter"/>
</dbReference>
<keyword evidence="8" id="KW-0915">Sodium</keyword>
<keyword evidence="9" id="KW-0406">Ion transport</keyword>
<evidence type="ECO:0000256" key="12">
    <source>
        <dbReference type="ARBA" id="ARBA00033708"/>
    </source>
</evidence>
<evidence type="ECO:0000256" key="1">
    <source>
        <dbReference type="ARBA" id="ARBA00004651"/>
    </source>
</evidence>
<name>A0AAN5AL01_9BACT</name>
<sequence>MNLSFWDLLVILIYLIATIGIGFWLSKRASKNIESYFLGGNSIKWYFLGLSNASGMFDISGTMWTVSILFVYGLKSVWIPWLWPVWNQVFVMIFLAIWMRRSNVMTGAEWILTRFSGRGGRLSHIVVICFAVISVIGFLGYFFVGIGKFATSILPWDLSLSQGLVQLTSEQSYALIIIGITTVYTLKGGMFSVVAADIFQFVIMTISCVVVGYIAYTSVTAEQIAAVVPAGWGEFMFDWKMNLDWSSSLPALNDKIAMDGYEFIGPLVMMMLFKGVFASLAGPVPSYDMQRILSTKSPSEAAKMSGFTMLILYSPRYLMVAGFAVLSIVYLSPEFAVQGSALDFETILPTAIGRFVPVGFKGLLLAGLLAAFMGTLAAFVNSAPAYIVNDLYKKYINPNAESKTYVRFSYLASVILVVIGVVFGFFANSLNSLTLWITSSLFGGYAAANVLKWIWWRFNGYGYFWGMVAGLLASTSKLIFFAEITDIYFFPVILGASLIGCVLGTFMSAPDDEETLKAFYKNVKPWGFWGPIKEKVQQEDSEFKPNEDFGRDCFNVVVGIVWQMSLILLPIYLVTHNYNNFGITLLVTVLCMGVLKKNWYDRLKEVDRETEKNKAVEIVNAENYEN</sequence>
<evidence type="ECO:0000256" key="9">
    <source>
        <dbReference type="ARBA" id="ARBA00023065"/>
    </source>
</evidence>
<protein>
    <submittedName>
        <fullName evidence="15">Sodium:solute symporter</fullName>
    </submittedName>
</protein>
<dbReference type="PANTHER" id="PTHR48086">
    <property type="entry name" value="SODIUM/PROLINE SYMPORTER-RELATED"/>
    <property type="match status" value="1"/>
</dbReference>
<feature type="transmembrane region" description="Helical" evidence="14">
    <location>
        <begin position="363"/>
        <end position="387"/>
    </location>
</feature>
<comment type="similarity">
    <text evidence="2 13">Belongs to the sodium:solute symporter (SSF) (TC 2.A.21) family.</text>
</comment>
<evidence type="ECO:0000256" key="14">
    <source>
        <dbReference type="SAM" id="Phobius"/>
    </source>
</evidence>